<evidence type="ECO:0000313" key="2">
    <source>
        <dbReference type="EMBL" id="SMY00009.1"/>
    </source>
</evidence>
<keyword evidence="1" id="KW-0472">Membrane</keyword>
<gene>
    <name evidence="2" type="ORF">BAUR920_03274</name>
</gene>
<organism evidence="2 3">
    <name type="scientific">Brevibacterium aurantiacum</name>
    <dbReference type="NCBI Taxonomy" id="273384"/>
    <lineage>
        <taxon>Bacteria</taxon>
        <taxon>Bacillati</taxon>
        <taxon>Actinomycetota</taxon>
        <taxon>Actinomycetes</taxon>
        <taxon>Micrococcales</taxon>
        <taxon>Brevibacteriaceae</taxon>
        <taxon>Brevibacterium</taxon>
    </lineage>
</organism>
<proteinExistence type="predicted"/>
<evidence type="ECO:0000256" key="1">
    <source>
        <dbReference type="SAM" id="Phobius"/>
    </source>
</evidence>
<dbReference type="Proteomes" id="UP000234289">
    <property type="component" value="Unassembled WGS sequence"/>
</dbReference>
<sequence length="50" mass="5433">MDVQHPRPGTDRLMHLRTGVGLSLLALVFIAAATAVVKQKPRKLNPDDGQ</sequence>
<reference evidence="3" key="1">
    <citation type="submission" date="2017-03" db="EMBL/GenBank/DDBJ databases">
        <authorList>
            <person name="Monnet C."/>
        </authorList>
    </citation>
    <scope>NUCLEOTIDE SEQUENCE [LARGE SCALE GENOMIC DNA]</scope>
    <source>
        <strain evidence="3">CNRZ 920</strain>
    </source>
</reference>
<keyword evidence="1" id="KW-1133">Transmembrane helix</keyword>
<evidence type="ECO:0000313" key="3">
    <source>
        <dbReference type="Proteomes" id="UP000234289"/>
    </source>
</evidence>
<accession>A0A2H1KK41</accession>
<dbReference type="EMBL" id="FXZG01000027">
    <property type="protein sequence ID" value="SMY00009.1"/>
    <property type="molecule type" value="Genomic_DNA"/>
</dbReference>
<name>A0A2H1KK41_BREAU</name>
<keyword evidence="1" id="KW-0812">Transmembrane</keyword>
<dbReference type="AlphaFoldDB" id="A0A2H1KK41"/>
<protein>
    <submittedName>
        <fullName evidence="2">Uncharacterized protein</fullName>
    </submittedName>
</protein>
<feature type="transmembrane region" description="Helical" evidence="1">
    <location>
        <begin position="20"/>
        <end position="37"/>
    </location>
</feature>